<name>A0A941IQ98_9ACTN</name>
<dbReference type="Proteomes" id="UP000675781">
    <property type="component" value="Unassembled WGS sequence"/>
</dbReference>
<comment type="caution">
    <text evidence="1">The sequence shown here is derived from an EMBL/GenBank/DDBJ whole genome shotgun (WGS) entry which is preliminary data.</text>
</comment>
<protein>
    <recommendedName>
        <fullName evidence="3">DUF4304 domain-containing protein</fullName>
    </recommendedName>
</protein>
<reference evidence="1" key="1">
    <citation type="submission" date="2021-04" db="EMBL/GenBank/DDBJ databases">
        <title>Genome based classification of Actinospica acidithermotolerans sp. nov., an actinobacterium isolated from an Indonesian hot spring.</title>
        <authorList>
            <person name="Kusuma A.B."/>
            <person name="Putra K.E."/>
            <person name="Nafisah S."/>
            <person name="Loh J."/>
            <person name="Nouioui I."/>
            <person name="Goodfellow M."/>
        </authorList>
    </citation>
    <scope>NUCLEOTIDE SEQUENCE</scope>
    <source>
        <strain evidence="1">CSCA 57</strain>
    </source>
</reference>
<sequence length="222" mass="24388">MAMTSGNGLAELLRTVATPTLRTYGFKRDKNYYYRFNDTGDEMVVCFDNAIGAPPGTPYGPATEIGAGYFPRYFLEDLRTRFKGKNQAPHWTMALFYWRVIAPTEVSYASGGGQPWDEWWALGERTADSGRVLAGILTENVLPCLARLEPLEAQCAAAGGTGPDAFTFSGSWHGPVYARLGRAPRAEVEATLVSLAPVGFDQEDVARFTESIRGRLDAIYPE</sequence>
<keyword evidence="2" id="KW-1185">Reference proteome</keyword>
<evidence type="ECO:0000313" key="2">
    <source>
        <dbReference type="Proteomes" id="UP000675781"/>
    </source>
</evidence>
<dbReference type="EMBL" id="JAGSOG010000045">
    <property type="protein sequence ID" value="MBR7833982.1"/>
    <property type="molecule type" value="Genomic_DNA"/>
</dbReference>
<proteinExistence type="predicted"/>
<dbReference type="RefSeq" id="WP_212528504.1">
    <property type="nucleotide sequence ID" value="NZ_JAGSOG010000045.1"/>
</dbReference>
<gene>
    <name evidence="1" type="ORF">KDL01_11950</name>
</gene>
<organism evidence="1 2">
    <name type="scientific">Actinospica durhamensis</name>
    <dbReference type="NCBI Taxonomy" id="1508375"/>
    <lineage>
        <taxon>Bacteria</taxon>
        <taxon>Bacillati</taxon>
        <taxon>Actinomycetota</taxon>
        <taxon>Actinomycetes</taxon>
        <taxon>Catenulisporales</taxon>
        <taxon>Actinospicaceae</taxon>
        <taxon>Actinospica</taxon>
    </lineage>
</organism>
<evidence type="ECO:0000313" key="1">
    <source>
        <dbReference type="EMBL" id="MBR7833982.1"/>
    </source>
</evidence>
<dbReference type="AlphaFoldDB" id="A0A941IQ98"/>
<accession>A0A941IQ98</accession>
<evidence type="ECO:0008006" key="3">
    <source>
        <dbReference type="Google" id="ProtNLM"/>
    </source>
</evidence>